<reference evidence="4" key="1">
    <citation type="submission" date="2017-02" db="UniProtKB">
        <authorList>
            <consortium name="WormBaseParasite"/>
        </authorList>
    </citation>
    <scope>IDENTIFICATION</scope>
</reference>
<dbReference type="EMBL" id="UXUI01000017">
    <property type="protein sequence ID" value="VDD84898.1"/>
    <property type="molecule type" value="Genomic_DNA"/>
</dbReference>
<evidence type="ECO:0000256" key="1">
    <source>
        <dbReference type="SAM" id="MobiDB-lite"/>
    </source>
</evidence>
<dbReference type="InterPro" id="IPR011043">
    <property type="entry name" value="Gal_Oxase/kelch_b-propeller"/>
</dbReference>
<reference evidence="2 3" key="2">
    <citation type="submission" date="2018-10" db="EMBL/GenBank/DDBJ databases">
        <authorList>
            <consortium name="Pathogen Informatics"/>
        </authorList>
    </citation>
    <scope>NUCLEOTIDE SEQUENCE [LARGE SCALE GENOMIC DNA]</scope>
</reference>
<sequence>MLQVSTEDVTVPWGRAPDPLDVQTGRYRMAVFQDVVESIDKKLLYFLYDPVADEQSGTSGGRKGGPGIVVFDVNRRCFTQEIPLYVNSGNLKFLFGLKCPSSAGGTSAIVVTDGGEYNQSGVRITLWLLFFFQLHLWKLITLREDAPELVVLSGPGLNVTRINCLSDYPSSPVGSFSVPGADIAHFYDAFVSRGKIYFVSSSPDGHFDNTRVHFLSLEGDTSIRTEHCKPDPQRGMPSARKQKSLGFLLLAGGEIDYGDSVVRLVDYWVLSLESFTWMQIPAQMPIPLIEPRLTANSTGTVYLWGDFDQPLPGMPAGTHLRILRLSGINMNPPAYEDALKQPKVAPISSLYPSTGSGLNTPYPDPQGGPGINQAQPPPYGMQTSGVPTPYPQQGFGGPGQQGMQPTPPGPMPPSGYPQQYPPPQQPGYPQQPQPGYPQQPPQPGYPQQPPQPGYQSAQYPQAPQAPVGQYAHYPPEEKKECVVQ</sequence>
<organism evidence="4">
    <name type="scientific">Enterobius vermicularis</name>
    <name type="common">Human pinworm</name>
    <dbReference type="NCBI Taxonomy" id="51028"/>
    <lineage>
        <taxon>Eukaryota</taxon>
        <taxon>Metazoa</taxon>
        <taxon>Ecdysozoa</taxon>
        <taxon>Nematoda</taxon>
        <taxon>Chromadorea</taxon>
        <taxon>Rhabditida</taxon>
        <taxon>Spirurina</taxon>
        <taxon>Oxyuridomorpha</taxon>
        <taxon>Oxyuroidea</taxon>
        <taxon>Oxyuridae</taxon>
        <taxon>Enterobius</taxon>
    </lineage>
</organism>
<dbReference type="SUPFAM" id="SSF50965">
    <property type="entry name" value="Galactose oxidase, central domain"/>
    <property type="match status" value="1"/>
</dbReference>
<feature type="compositionally biased region" description="Polar residues" evidence="1">
    <location>
        <begin position="350"/>
        <end position="359"/>
    </location>
</feature>
<dbReference type="InterPro" id="IPR015915">
    <property type="entry name" value="Kelch-typ_b-propeller"/>
</dbReference>
<name>A0A0N4USH6_ENTVE</name>
<feature type="compositionally biased region" description="Low complexity" evidence="1">
    <location>
        <begin position="453"/>
        <end position="470"/>
    </location>
</feature>
<dbReference type="Gene3D" id="2.120.10.80">
    <property type="entry name" value="Kelch-type beta propeller"/>
    <property type="match status" value="1"/>
</dbReference>
<keyword evidence="3" id="KW-1185">Reference proteome</keyword>
<protein>
    <submittedName>
        <fullName evidence="4">Kelch repeat protein</fullName>
    </submittedName>
</protein>
<evidence type="ECO:0000313" key="4">
    <source>
        <dbReference type="WBParaSite" id="EVEC_0000006601-mRNA-1"/>
    </source>
</evidence>
<dbReference type="Proteomes" id="UP000274131">
    <property type="component" value="Unassembled WGS sequence"/>
</dbReference>
<proteinExistence type="predicted"/>
<feature type="compositionally biased region" description="Pro residues" evidence="1">
    <location>
        <begin position="405"/>
        <end position="452"/>
    </location>
</feature>
<accession>A0A0N4USH6</accession>
<dbReference type="WBParaSite" id="EVEC_0000006601-mRNA-1">
    <property type="protein sequence ID" value="EVEC_0000006601-mRNA-1"/>
    <property type="gene ID" value="EVEC_0000006601"/>
</dbReference>
<gene>
    <name evidence="2" type="ORF">EVEC_LOCUS41</name>
</gene>
<feature type="region of interest" description="Disordered" evidence="1">
    <location>
        <begin position="350"/>
        <end position="484"/>
    </location>
</feature>
<evidence type="ECO:0000313" key="2">
    <source>
        <dbReference type="EMBL" id="VDD84898.1"/>
    </source>
</evidence>
<evidence type="ECO:0000313" key="3">
    <source>
        <dbReference type="Proteomes" id="UP000274131"/>
    </source>
</evidence>
<dbReference type="AlphaFoldDB" id="A0A0N4USH6"/>
<feature type="compositionally biased region" description="Basic and acidic residues" evidence="1">
    <location>
        <begin position="474"/>
        <end position="484"/>
    </location>
</feature>
<dbReference type="STRING" id="51028.A0A0N4USH6"/>
<dbReference type="OrthoDB" id="7676067at2759"/>